<feature type="transmembrane region" description="Helical" evidence="2">
    <location>
        <begin position="53"/>
        <end position="72"/>
    </location>
</feature>
<evidence type="ECO:0000313" key="4">
    <source>
        <dbReference type="Proteomes" id="UP000468735"/>
    </source>
</evidence>
<feature type="region of interest" description="Disordered" evidence="1">
    <location>
        <begin position="147"/>
        <end position="449"/>
    </location>
</feature>
<dbReference type="InterPro" id="IPR021235">
    <property type="entry name" value="DUF2637"/>
</dbReference>
<reference evidence="3 4" key="1">
    <citation type="submission" date="2019-09" db="EMBL/GenBank/DDBJ databases">
        <title>Actinomadura physcomitrii sp. nov., a novel actinomycete isolated from moss [Physcomitrium sphaericum (Ludw) Fuernr].</title>
        <authorList>
            <person name="Zhuang X."/>
            <person name="Liu C."/>
        </authorList>
    </citation>
    <scope>NUCLEOTIDE SEQUENCE [LARGE SCALE GENOMIC DNA]</scope>
    <source>
        <strain evidence="3 4">HMC1</strain>
    </source>
</reference>
<evidence type="ECO:0000256" key="2">
    <source>
        <dbReference type="SAM" id="Phobius"/>
    </source>
</evidence>
<name>A0A6H9YRQ2_9ACTN</name>
<evidence type="ECO:0000313" key="3">
    <source>
        <dbReference type="EMBL" id="KAB2347951.1"/>
    </source>
</evidence>
<keyword evidence="2" id="KW-0812">Transmembrane</keyword>
<keyword evidence="2" id="KW-0472">Membrane</keyword>
<dbReference type="Pfam" id="PF10935">
    <property type="entry name" value="DUF2637"/>
    <property type="match status" value="1"/>
</dbReference>
<feature type="compositionally biased region" description="Basic and acidic residues" evidence="1">
    <location>
        <begin position="150"/>
        <end position="160"/>
    </location>
</feature>
<dbReference type="EMBL" id="WBMT01000008">
    <property type="protein sequence ID" value="KAB2347951.1"/>
    <property type="molecule type" value="Genomic_DNA"/>
</dbReference>
<feature type="transmembrane region" description="Helical" evidence="2">
    <location>
        <begin position="84"/>
        <end position="104"/>
    </location>
</feature>
<feature type="compositionally biased region" description="Polar residues" evidence="1">
    <location>
        <begin position="407"/>
        <end position="417"/>
    </location>
</feature>
<feature type="compositionally biased region" description="Low complexity" evidence="1">
    <location>
        <begin position="381"/>
        <end position="406"/>
    </location>
</feature>
<keyword evidence="4" id="KW-1185">Reference proteome</keyword>
<feature type="compositionally biased region" description="Pro residues" evidence="1">
    <location>
        <begin position="225"/>
        <end position="235"/>
    </location>
</feature>
<feature type="compositionally biased region" description="Basic and acidic residues" evidence="1">
    <location>
        <begin position="263"/>
        <end position="273"/>
    </location>
</feature>
<dbReference type="RefSeq" id="WP_151561591.1">
    <property type="nucleotide sequence ID" value="NZ_WBMT01000008.1"/>
</dbReference>
<comment type="caution">
    <text evidence="3">The sequence shown here is derived from an EMBL/GenBank/DDBJ whole genome shotgun (WGS) entry which is preliminary data.</text>
</comment>
<organism evidence="3 4">
    <name type="scientific">Actinomadura rudentiformis</name>
    <dbReference type="NCBI Taxonomy" id="359158"/>
    <lineage>
        <taxon>Bacteria</taxon>
        <taxon>Bacillati</taxon>
        <taxon>Actinomycetota</taxon>
        <taxon>Actinomycetes</taxon>
        <taxon>Streptosporangiales</taxon>
        <taxon>Thermomonosporaceae</taxon>
        <taxon>Actinomadura</taxon>
    </lineage>
</organism>
<gene>
    <name evidence="3" type="ORF">F8566_18905</name>
</gene>
<dbReference type="Proteomes" id="UP000468735">
    <property type="component" value="Unassembled WGS sequence"/>
</dbReference>
<feature type="compositionally biased region" description="Low complexity" evidence="1">
    <location>
        <begin position="355"/>
        <end position="371"/>
    </location>
</feature>
<sequence length="449" mass="48084">MPSDRSTTALRRLLTVSAGLVVAVLLGGAFVLTYDVMRELAIAGKASKRWAPVYPVMADALVVMTILSLVVSRQARWWSRSIRWVLLLVLLGGAAAIGVQHSLWGYESLPDKPVKAGIAVAPHAMLVIAVWLWLTMFKQVRTTTTIASPEHPDHTERPEDFDYPVDEPASPEATHSDPDLIPFPETAPAPQPHPELEPESAHEVEVTAELDERVPEPEPRHTHVPEPPAPAPEPLTRPDLHDDDPEETSPRPPVPALLATDVELVRTRPREEPSSASLAKTTRPDIVVPSALDTAEDETEFPVVDRAEDPDAGDDEPVPPTHRNLLASAPPGPPSAPAPTATHETSNTRADSDIPAAANTPTAATPPTDTSTRAKTDSRSAADTPAAAGTPPAVDNPVDADAPANAESPTTTKTPAASKNEDDEGDDLRIWDWHPPSSRFRSSPTPPAD</sequence>
<evidence type="ECO:0000256" key="1">
    <source>
        <dbReference type="SAM" id="MobiDB-lite"/>
    </source>
</evidence>
<proteinExistence type="predicted"/>
<keyword evidence="2" id="KW-1133">Transmembrane helix</keyword>
<dbReference type="OrthoDB" id="3473053at2"/>
<protein>
    <submittedName>
        <fullName evidence="3">DUF2637 domain-containing protein</fullName>
    </submittedName>
</protein>
<feature type="transmembrane region" description="Helical" evidence="2">
    <location>
        <begin position="116"/>
        <end position="134"/>
    </location>
</feature>
<feature type="transmembrane region" description="Helical" evidence="2">
    <location>
        <begin position="12"/>
        <end position="33"/>
    </location>
</feature>
<feature type="compositionally biased region" description="Basic and acidic residues" evidence="1">
    <location>
        <begin position="194"/>
        <end position="224"/>
    </location>
</feature>
<dbReference type="AlphaFoldDB" id="A0A6H9YRQ2"/>
<accession>A0A6H9YRQ2</accession>